<dbReference type="Pfam" id="PF02742">
    <property type="entry name" value="Fe_dep_repr_C"/>
    <property type="match status" value="1"/>
</dbReference>
<dbReference type="PROSITE" id="PS50944">
    <property type="entry name" value="HTH_DTXR"/>
    <property type="match status" value="1"/>
</dbReference>
<evidence type="ECO:0000313" key="16">
    <source>
        <dbReference type="EMBL" id="CCF82676.1"/>
    </source>
</evidence>
<dbReference type="PANTHER" id="PTHR33238">
    <property type="entry name" value="IRON (METAL) DEPENDENT REPRESSOR, DTXR FAMILY"/>
    <property type="match status" value="1"/>
</dbReference>
<dbReference type="InterPro" id="IPR022689">
    <property type="entry name" value="Iron_dep_repressor"/>
</dbReference>
<dbReference type="SUPFAM" id="SSF46785">
    <property type="entry name" value="Winged helix' DNA-binding domain"/>
    <property type="match status" value="1"/>
</dbReference>
<dbReference type="InterPro" id="IPR038157">
    <property type="entry name" value="FeoA_core_dom"/>
</dbReference>
<keyword evidence="12" id="KW-0464">Manganese</keyword>
<evidence type="ECO:0000256" key="9">
    <source>
        <dbReference type="ARBA" id="ARBA00023125"/>
    </source>
</evidence>
<dbReference type="InterPro" id="IPR050536">
    <property type="entry name" value="DtxR_MntR_Metal-Reg"/>
</dbReference>
<name>I4EDB4_9BACT</name>
<evidence type="ECO:0000256" key="7">
    <source>
        <dbReference type="ARBA" id="ARBA00023004"/>
    </source>
</evidence>
<dbReference type="PANTHER" id="PTHR33238:SF11">
    <property type="entry name" value="TRANSCRIPTIONAL REGULATOR MNTR"/>
    <property type="match status" value="1"/>
</dbReference>
<evidence type="ECO:0000256" key="11">
    <source>
        <dbReference type="ARBA" id="ARBA00023163"/>
    </source>
</evidence>
<evidence type="ECO:0000256" key="8">
    <source>
        <dbReference type="ARBA" id="ARBA00023015"/>
    </source>
</evidence>
<dbReference type="GO" id="GO:0005737">
    <property type="term" value="C:cytoplasm"/>
    <property type="evidence" value="ECO:0007669"/>
    <property type="project" value="UniProtKB-SubCell"/>
</dbReference>
<dbReference type="Gene3D" id="1.10.60.10">
    <property type="entry name" value="Iron dependent repressor, metal binding and dimerisation domain"/>
    <property type="match status" value="1"/>
</dbReference>
<keyword evidence="11" id="KW-0804">Transcription</keyword>
<organism evidence="16 17">
    <name type="scientific">Nitrolancea hollandica Lb</name>
    <dbReference type="NCBI Taxonomy" id="1129897"/>
    <lineage>
        <taxon>Bacteria</taxon>
        <taxon>Pseudomonadati</taxon>
        <taxon>Thermomicrobiota</taxon>
        <taxon>Thermomicrobia</taxon>
        <taxon>Sphaerobacterales</taxon>
        <taxon>Sphaerobacterineae</taxon>
        <taxon>Sphaerobacteraceae</taxon>
        <taxon>Nitrolancea</taxon>
    </lineage>
</organism>
<dbReference type="InterPro" id="IPR008988">
    <property type="entry name" value="Transcriptional_repressor_C"/>
</dbReference>
<dbReference type="InterPro" id="IPR022687">
    <property type="entry name" value="HTH_DTXR"/>
</dbReference>
<dbReference type="GO" id="GO:0046983">
    <property type="term" value="F:protein dimerization activity"/>
    <property type="evidence" value="ECO:0007669"/>
    <property type="project" value="InterPro"/>
</dbReference>
<dbReference type="InterPro" id="IPR001367">
    <property type="entry name" value="Fe_dep_repressor"/>
</dbReference>
<dbReference type="EMBL" id="CAGS01000050">
    <property type="protein sequence ID" value="CCF82676.1"/>
    <property type="molecule type" value="Genomic_DNA"/>
</dbReference>
<keyword evidence="6" id="KW-0678">Repressor</keyword>
<accession>I4EDB4</accession>
<keyword evidence="5" id="KW-0963">Cytoplasm</keyword>
<comment type="subunit">
    <text evidence="3">Homodimer.</text>
</comment>
<dbReference type="InterPro" id="IPR036390">
    <property type="entry name" value="WH_DNA-bd_sf"/>
</dbReference>
<dbReference type="Gene3D" id="1.10.10.10">
    <property type="entry name" value="Winged helix-like DNA-binding domain superfamily/Winged helix DNA-binding domain"/>
    <property type="match status" value="1"/>
</dbReference>
<evidence type="ECO:0000256" key="2">
    <source>
        <dbReference type="ARBA" id="ARBA00007871"/>
    </source>
</evidence>
<dbReference type="SMART" id="SM00899">
    <property type="entry name" value="FeoA"/>
    <property type="match status" value="1"/>
</dbReference>
<dbReference type="Pfam" id="PF01325">
    <property type="entry name" value="Fe_dep_repress"/>
    <property type="match status" value="1"/>
</dbReference>
<evidence type="ECO:0000256" key="10">
    <source>
        <dbReference type="ARBA" id="ARBA00023159"/>
    </source>
</evidence>
<dbReference type="Proteomes" id="UP000004221">
    <property type="component" value="Unassembled WGS sequence"/>
</dbReference>
<comment type="similarity">
    <text evidence="2">Belongs to the DtxR/MntR family.</text>
</comment>
<evidence type="ECO:0000256" key="5">
    <source>
        <dbReference type="ARBA" id="ARBA00022490"/>
    </source>
</evidence>
<dbReference type="GO" id="GO:0003677">
    <property type="term" value="F:DNA binding"/>
    <property type="evidence" value="ECO:0007669"/>
    <property type="project" value="UniProtKB-KW"/>
</dbReference>
<evidence type="ECO:0000259" key="15">
    <source>
        <dbReference type="PROSITE" id="PS50944"/>
    </source>
</evidence>
<evidence type="ECO:0000256" key="1">
    <source>
        <dbReference type="ARBA" id="ARBA00004496"/>
    </source>
</evidence>
<keyword evidence="8" id="KW-0805">Transcription regulation</keyword>
<dbReference type="GO" id="GO:0003700">
    <property type="term" value="F:DNA-binding transcription factor activity"/>
    <property type="evidence" value="ECO:0007669"/>
    <property type="project" value="InterPro"/>
</dbReference>
<keyword evidence="10" id="KW-0010">Activator</keyword>
<evidence type="ECO:0000313" key="17">
    <source>
        <dbReference type="Proteomes" id="UP000004221"/>
    </source>
</evidence>
<dbReference type="InterPro" id="IPR007167">
    <property type="entry name" value="Fe-transptr_FeoA-like"/>
</dbReference>
<evidence type="ECO:0000256" key="6">
    <source>
        <dbReference type="ARBA" id="ARBA00022491"/>
    </source>
</evidence>
<gene>
    <name evidence="16" type="ORF">NITHO_1430006</name>
</gene>
<sequence>MEDYLKVIYKLQQESDKVTTQSISERMNVQSPSVTNMVKRLADLNLVEYAPYRGVLLTASGRKAALEVVRHHRLLELYLKEALGYSWDQVHEEADRLEHSISEEFEARIDRALGHPTTDPHGDPIPTPDGEIRPLSELLLGDLESGAGAIIERVCDRDPEKLRYLGRLGLYPSARVQVIERFPFGGPVRVQVGDAEHIIGRELAQAIHVSRDDD</sequence>
<evidence type="ECO:0000256" key="12">
    <source>
        <dbReference type="ARBA" id="ARBA00023211"/>
    </source>
</evidence>
<proteinExistence type="inferred from homology"/>
<dbReference type="InterPro" id="IPR036421">
    <property type="entry name" value="Fe_dep_repressor_sf"/>
</dbReference>
<dbReference type="AlphaFoldDB" id="I4EDB4"/>
<dbReference type="Gene3D" id="2.30.30.90">
    <property type="match status" value="1"/>
</dbReference>
<comment type="caution">
    <text evidence="16">The sequence shown here is derived from an EMBL/GenBank/DDBJ whole genome shotgun (WGS) entry which is preliminary data.</text>
</comment>
<protein>
    <recommendedName>
        <fullName evidence="4">Transcriptional regulator MntR</fullName>
    </recommendedName>
    <alternativeName>
        <fullName evidence="14">Manganese transport regulator</fullName>
    </alternativeName>
</protein>
<dbReference type="GO" id="GO:0046914">
    <property type="term" value="F:transition metal ion binding"/>
    <property type="evidence" value="ECO:0007669"/>
    <property type="project" value="InterPro"/>
</dbReference>
<feature type="domain" description="HTH dtxR-type" evidence="15">
    <location>
        <begin position="1"/>
        <end position="58"/>
    </location>
</feature>
<evidence type="ECO:0000256" key="3">
    <source>
        <dbReference type="ARBA" id="ARBA00011738"/>
    </source>
</evidence>
<keyword evidence="7" id="KW-0408">Iron</keyword>
<keyword evidence="9" id="KW-0238">DNA-binding</keyword>
<keyword evidence="17" id="KW-1185">Reference proteome</keyword>
<comment type="subcellular location">
    <subcellularLocation>
        <location evidence="1">Cytoplasm</location>
    </subcellularLocation>
</comment>
<dbReference type="SUPFAM" id="SSF47979">
    <property type="entry name" value="Iron-dependent repressor protein, dimerization domain"/>
    <property type="match status" value="1"/>
</dbReference>
<evidence type="ECO:0000256" key="13">
    <source>
        <dbReference type="ARBA" id="ARBA00025185"/>
    </source>
</evidence>
<comment type="function">
    <text evidence="13">In the presence of manganese, represses expression of mntH and mntS. Up-regulates expression of mntP.</text>
</comment>
<evidence type="ECO:0000256" key="14">
    <source>
        <dbReference type="ARBA" id="ARBA00032593"/>
    </source>
</evidence>
<reference evidence="16 17" key="1">
    <citation type="journal article" date="2012" name="ISME J.">
        <title>Nitrification expanded: discovery, physiology and genomics of a nitrite-oxidizing bacterium from the phylum Chloroflexi.</title>
        <authorList>
            <person name="Sorokin D.Y."/>
            <person name="Lucker S."/>
            <person name="Vejmelkova D."/>
            <person name="Kostrikina N.A."/>
            <person name="Kleerebezem R."/>
            <person name="Rijpstra W.I."/>
            <person name="Damste J.S."/>
            <person name="Le Paslier D."/>
            <person name="Muyzer G."/>
            <person name="Wagner M."/>
            <person name="van Loosdrecht M.C."/>
            <person name="Daims H."/>
        </authorList>
    </citation>
    <scope>NUCLEOTIDE SEQUENCE [LARGE SCALE GENOMIC DNA]</scope>
    <source>
        <strain evidence="17">none</strain>
    </source>
</reference>
<dbReference type="Pfam" id="PF04023">
    <property type="entry name" value="FeoA"/>
    <property type="match status" value="1"/>
</dbReference>
<evidence type="ECO:0000256" key="4">
    <source>
        <dbReference type="ARBA" id="ARBA00022386"/>
    </source>
</evidence>
<dbReference type="FunFam" id="1.10.60.10:FF:000004">
    <property type="entry name" value="DtxR family transcriptional regulator"/>
    <property type="match status" value="1"/>
</dbReference>
<dbReference type="InterPro" id="IPR036388">
    <property type="entry name" value="WH-like_DNA-bd_sf"/>
</dbReference>
<dbReference type="SUPFAM" id="SSF50037">
    <property type="entry name" value="C-terminal domain of transcriptional repressors"/>
    <property type="match status" value="1"/>
</dbReference>
<dbReference type="SMART" id="SM00529">
    <property type="entry name" value="HTH_DTXR"/>
    <property type="match status" value="1"/>
</dbReference>